<comment type="caution">
    <text evidence="1">The sequence shown here is derived from an EMBL/GenBank/DDBJ whole genome shotgun (WGS) entry which is preliminary data.</text>
</comment>
<protein>
    <submittedName>
        <fullName evidence="1">Uncharacterized protein</fullName>
    </submittedName>
</protein>
<organism evidence="1 2">
    <name type="scientific">Trichonephila clavata</name>
    <name type="common">Joro spider</name>
    <name type="synonym">Nephila clavata</name>
    <dbReference type="NCBI Taxonomy" id="2740835"/>
    <lineage>
        <taxon>Eukaryota</taxon>
        <taxon>Metazoa</taxon>
        <taxon>Ecdysozoa</taxon>
        <taxon>Arthropoda</taxon>
        <taxon>Chelicerata</taxon>
        <taxon>Arachnida</taxon>
        <taxon>Araneae</taxon>
        <taxon>Araneomorphae</taxon>
        <taxon>Entelegynae</taxon>
        <taxon>Araneoidea</taxon>
        <taxon>Nephilidae</taxon>
        <taxon>Trichonephila</taxon>
    </lineage>
</organism>
<dbReference type="PANTHER" id="PTHR33327:SF3">
    <property type="entry name" value="RNA-DIRECTED DNA POLYMERASE"/>
    <property type="match status" value="1"/>
</dbReference>
<reference evidence="1" key="1">
    <citation type="submission" date="2020-07" db="EMBL/GenBank/DDBJ databases">
        <title>Multicomponent nature underlies the extraordinary mechanical properties of spider dragline silk.</title>
        <authorList>
            <person name="Kono N."/>
            <person name="Nakamura H."/>
            <person name="Mori M."/>
            <person name="Yoshida Y."/>
            <person name="Ohtoshi R."/>
            <person name="Malay A.D."/>
            <person name="Moran D.A.P."/>
            <person name="Tomita M."/>
            <person name="Numata K."/>
            <person name="Arakawa K."/>
        </authorList>
    </citation>
    <scope>NUCLEOTIDE SEQUENCE</scope>
</reference>
<dbReference type="PANTHER" id="PTHR33327">
    <property type="entry name" value="ENDONUCLEASE"/>
    <property type="match status" value="1"/>
</dbReference>
<name>A0A8X6JCM0_TRICU</name>
<dbReference type="EMBL" id="BMAO01029225">
    <property type="protein sequence ID" value="GFR30330.1"/>
    <property type="molecule type" value="Genomic_DNA"/>
</dbReference>
<evidence type="ECO:0000313" key="2">
    <source>
        <dbReference type="Proteomes" id="UP000887116"/>
    </source>
</evidence>
<dbReference type="OrthoDB" id="8066980at2759"/>
<proteinExistence type="predicted"/>
<sequence length="149" mass="17134">MKYADSKNRLLSLFKESENFRIKRLLTGIELGDIEPSQLLQKLKTAATSDILEILIRTLWLVKLSEPITSILVASDEKLEKLAVMADKVSDMTPKTENFVTGKSSDFGKEMSSKDQLLFDRIQSLEEQIHWTLKVFVHLQFPIKFNVFD</sequence>
<gene>
    <name evidence="1" type="primary">AVEN_253190_1</name>
    <name evidence="1" type="ORF">TNCT_701161</name>
</gene>
<dbReference type="Proteomes" id="UP000887116">
    <property type="component" value="Unassembled WGS sequence"/>
</dbReference>
<accession>A0A8X6JCM0</accession>
<evidence type="ECO:0000313" key="1">
    <source>
        <dbReference type="EMBL" id="GFR30330.1"/>
    </source>
</evidence>
<dbReference type="AlphaFoldDB" id="A0A8X6JCM0"/>
<keyword evidence="2" id="KW-1185">Reference proteome</keyword>